<evidence type="ECO:0000259" key="4">
    <source>
        <dbReference type="Pfam" id="PF04755"/>
    </source>
</evidence>
<name>A0A8J9SFM2_PHATR</name>
<accession>A0A8J9SFM2</accession>
<dbReference type="Pfam" id="PF04755">
    <property type="entry name" value="PAP_fibrillin"/>
    <property type="match status" value="1"/>
</dbReference>
<dbReference type="EMBL" id="OU594945">
    <property type="protein sequence ID" value="CAG9289265.1"/>
    <property type="molecule type" value="Genomic_DNA"/>
</dbReference>
<dbReference type="InterPro" id="IPR006843">
    <property type="entry name" value="PAP/fibrillin_dom"/>
</dbReference>
<feature type="chain" id="PRO_5035440972" description="Plastid lipid-associated protein/fibrillin conserved domain-containing protein" evidence="3">
    <location>
        <begin position="26"/>
        <end position="277"/>
    </location>
</feature>
<proteinExistence type="predicted"/>
<dbReference type="PANTHER" id="PTHR31906">
    <property type="entry name" value="PLASTID-LIPID-ASSOCIATED PROTEIN 4, CHLOROPLASTIC-RELATED"/>
    <property type="match status" value="1"/>
</dbReference>
<feature type="domain" description="Plastid lipid-associated protein/fibrillin conserved" evidence="4">
    <location>
        <begin position="168"/>
        <end position="270"/>
    </location>
</feature>
<dbReference type="GO" id="GO:0009536">
    <property type="term" value="C:plastid"/>
    <property type="evidence" value="ECO:0007669"/>
    <property type="project" value="UniProtKB-SubCell"/>
</dbReference>
<evidence type="ECO:0000313" key="5">
    <source>
        <dbReference type="EMBL" id="CAG9289265.1"/>
    </source>
</evidence>
<keyword evidence="2" id="KW-0934">Plastid</keyword>
<evidence type="ECO:0000256" key="2">
    <source>
        <dbReference type="ARBA" id="ARBA00022640"/>
    </source>
</evidence>
<dbReference type="AlphaFoldDB" id="A0A8J9SFM2"/>
<gene>
    <name evidence="5" type="ORF">PTTT1_LOCUS41096</name>
</gene>
<reference evidence="5" key="1">
    <citation type="submission" date="2022-02" db="EMBL/GenBank/DDBJ databases">
        <authorList>
            <person name="Giguere J D."/>
        </authorList>
    </citation>
    <scope>NUCLEOTIDE SEQUENCE</scope>
    <source>
        <strain evidence="5">CCAP 1055/1</strain>
    </source>
</reference>
<protein>
    <recommendedName>
        <fullName evidence="4">Plastid lipid-associated protein/fibrillin conserved domain-containing protein</fullName>
    </recommendedName>
</protein>
<evidence type="ECO:0000256" key="3">
    <source>
        <dbReference type="SAM" id="SignalP"/>
    </source>
</evidence>
<comment type="subcellular location">
    <subcellularLocation>
        <location evidence="1">Plastid</location>
    </subcellularLocation>
</comment>
<dbReference type="Proteomes" id="UP000836788">
    <property type="component" value="Chromosome 4"/>
</dbReference>
<organism evidence="5">
    <name type="scientific">Phaeodactylum tricornutum</name>
    <name type="common">Diatom</name>
    <dbReference type="NCBI Taxonomy" id="2850"/>
    <lineage>
        <taxon>Eukaryota</taxon>
        <taxon>Sar</taxon>
        <taxon>Stramenopiles</taxon>
        <taxon>Ochrophyta</taxon>
        <taxon>Bacillariophyta</taxon>
        <taxon>Bacillariophyceae</taxon>
        <taxon>Bacillariophycidae</taxon>
        <taxon>Naviculales</taxon>
        <taxon>Phaeodactylaceae</taxon>
        <taxon>Phaeodactylum</taxon>
    </lineage>
</organism>
<feature type="signal peptide" evidence="3">
    <location>
        <begin position="1"/>
        <end position="25"/>
    </location>
</feature>
<sequence length="277" mass="30932">MDVRFIGRSRAVLLLASALCCAVGAFLPATPLPSCGRISHLKYSDRTEYQEVNDSTKEVLLQLVQSTPPNAPTPAYMTNEILRVVRQLEEECPTPDDEVLSELAGNWDLIWTTQDKTRPEAKRSLGRSWINPLENQSYSNNPEGRSNPFLPRPIQHRLEKLGLVTNAAVVQSTQAVDLKKQKVSNVVAFGLARVRQRASLTVKVAFRPSTIDVRRIDVKFESCRIKLPGTPIDTTIPLGLAGPIGWLQTNYIDENLRITRGHKGSVFVLKRPRRATV</sequence>
<evidence type="ECO:0000256" key="1">
    <source>
        <dbReference type="ARBA" id="ARBA00004474"/>
    </source>
</evidence>
<dbReference type="InterPro" id="IPR039633">
    <property type="entry name" value="PAP"/>
</dbReference>
<keyword evidence="3" id="KW-0732">Signal</keyword>